<evidence type="ECO:0000313" key="11">
    <source>
        <dbReference type="Proteomes" id="UP000823893"/>
    </source>
</evidence>
<comment type="caution">
    <text evidence="10">The sequence shown here is derived from an EMBL/GenBank/DDBJ whole genome shotgun (WGS) entry which is preliminary data.</text>
</comment>
<evidence type="ECO:0000259" key="9">
    <source>
        <dbReference type="PROSITE" id="PS50110"/>
    </source>
</evidence>
<dbReference type="InterPro" id="IPR020449">
    <property type="entry name" value="Tscrpt_reg_AraC-type_HTH"/>
</dbReference>
<keyword evidence="6" id="KW-0597">Phosphoprotein</keyword>
<evidence type="ECO:0000256" key="4">
    <source>
        <dbReference type="ARBA" id="ARBA00023163"/>
    </source>
</evidence>
<dbReference type="SMART" id="SM00448">
    <property type="entry name" value="REC"/>
    <property type="match status" value="1"/>
</dbReference>
<dbReference type="InterPro" id="IPR018060">
    <property type="entry name" value="HTH_AraC"/>
</dbReference>
<gene>
    <name evidence="10" type="ORF">H9935_01020</name>
</gene>
<organism evidence="10 11">
    <name type="scientific">Candidatus Blautia merdigallinarum</name>
    <dbReference type="NCBI Taxonomy" id="2838495"/>
    <lineage>
        <taxon>Bacteria</taxon>
        <taxon>Bacillati</taxon>
        <taxon>Bacillota</taxon>
        <taxon>Clostridia</taxon>
        <taxon>Lachnospirales</taxon>
        <taxon>Lachnospiraceae</taxon>
        <taxon>Blautia</taxon>
    </lineage>
</organism>
<dbReference type="InterPro" id="IPR001789">
    <property type="entry name" value="Sig_transdc_resp-reg_receiver"/>
</dbReference>
<dbReference type="EMBL" id="DWWV01000018">
    <property type="protein sequence ID" value="HJC09387.1"/>
    <property type="molecule type" value="Genomic_DNA"/>
</dbReference>
<evidence type="ECO:0000256" key="1">
    <source>
        <dbReference type="ARBA" id="ARBA00018672"/>
    </source>
</evidence>
<dbReference type="PANTHER" id="PTHR43280:SF10">
    <property type="entry name" value="REGULATORY PROTEIN POCR"/>
    <property type="match status" value="1"/>
</dbReference>
<evidence type="ECO:0000259" key="8">
    <source>
        <dbReference type="PROSITE" id="PS01124"/>
    </source>
</evidence>
<dbReference type="SUPFAM" id="SSF46689">
    <property type="entry name" value="Homeodomain-like"/>
    <property type="match status" value="1"/>
</dbReference>
<keyword evidence="4" id="KW-0804">Transcription</keyword>
<feature type="domain" description="HTH araC/xylS-type" evidence="8">
    <location>
        <begin position="430"/>
        <end position="529"/>
    </location>
</feature>
<dbReference type="PROSITE" id="PS00041">
    <property type="entry name" value="HTH_ARAC_FAMILY_1"/>
    <property type="match status" value="1"/>
</dbReference>
<dbReference type="Gene3D" id="3.40.50.2300">
    <property type="match status" value="1"/>
</dbReference>
<name>A0A9D2SIL2_9FIRM</name>
<evidence type="ECO:0000256" key="3">
    <source>
        <dbReference type="ARBA" id="ARBA00023125"/>
    </source>
</evidence>
<protein>
    <recommendedName>
        <fullName evidence="1">Stage 0 sporulation protein A homolog</fullName>
    </recommendedName>
</protein>
<feature type="region of interest" description="Disordered" evidence="7">
    <location>
        <begin position="526"/>
        <end position="547"/>
    </location>
</feature>
<reference evidence="10" key="2">
    <citation type="submission" date="2021-04" db="EMBL/GenBank/DDBJ databases">
        <authorList>
            <person name="Gilroy R."/>
        </authorList>
    </citation>
    <scope>NUCLEOTIDE SEQUENCE</scope>
    <source>
        <strain evidence="10">ChiSxjej6B18-287</strain>
    </source>
</reference>
<dbReference type="InterPro" id="IPR018062">
    <property type="entry name" value="HTH_AraC-typ_CS"/>
</dbReference>
<dbReference type="PRINTS" id="PR00032">
    <property type="entry name" value="HTHARAC"/>
</dbReference>
<sequence>MKKVMIVDDNSLAAEGIEKNIDWPSLDAEVSIIEYNSRSALEAMKRTSVDLIISDIEMPDLDGISMCKLALSINPMVKIILVSAYDKFEYAKRAIRLGAYDYIEKPLDYPYLTEKIQNAFLQLDKIRKNQELLRASRPLMTDKFFDDLLHYPGEDPKLRLGDFLEYLDLKTDYDYFIVLVLEAEYTGETDNRPDFAQFQMELLNILDLLKEKFHGFSYFHYLTDAEEITCILGGSSHSRRKFLQSVHNTVEDITKSYNNFHYTLNIGLGTAVDNIWKLPASFASASRALKYRFFFPHKNIFDAKDALGKEFSLLSFSEASEEELIRLICSKEDDAIENWLKTFFQQLTSQVQDKNMVFIRIYSLLGRILKFLYEMNLETADLEKEILEVYKHFDSFRTYEQFVVWIKKLCVMAYRKLDTSMENYHNQVYNVAMGYIKENFEHSSLCLNDIAQHANISPAYLSTLFKKVSGQSISDTIAALRIESACRYLSSTSLSLKEISSKCGYANQYYFSNSFKKKLGVSPSVYREQQPRPLPEKEISSDNGDIQ</sequence>
<dbReference type="InterPro" id="IPR009057">
    <property type="entry name" value="Homeodomain-like_sf"/>
</dbReference>
<comment type="function">
    <text evidence="5">May play the central regulatory role in sporulation. It may be an element of the effector pathway responsible for the activation of sporulation genes in response to nutritional stress. Spo0A may act in concert with spo0H (a sigma factor) to control the expression of some genes that are critical to the sporulation process.</text>
</comment>
<dbReference type="InterPro" id="IPR011006">
    <property type="entry name" value="CheY-like_superfamily"/>
</dbReference>
<feature type="modified residue" description="4-aspartylphosphate" evidence="6">
    <location>
        <position position="55"/>
    </location>
</feature>
<dbReference type="SUPFAM" id="SSF52172">
    <property type="entry name" value="CheY-like"/>
    <property type="match status" value="1"/>
</dbReference>
<dbReference type="Pfam" id="PF00072">
    <property type="entry name" value="Response_reg"/>
    <property type="match status" value="1"/>
</dbReference>
<reference evidence="10" key="1">
    <citation type="journal article" date="2021" name="PeerJ">
        <title>Extensive microbial diversity within the chicken gut microbiome revealed by metagenomics and culture.</title>
        <authorList>
            <person name="Gilroy R."/>
            <person name="Ravi A."/>
            <person name="Getino M."/>
            <person name="Pursley I."/>
            <person name="Horton D.L."/>
            <person name="Alikhan N.F."/>
            <person name="Baker D."/>
            <person name="Gharbi K."/>
            <person name="Hall N."/>
            <person name="Watson M."/>
            <person name="Adriaenssens E.M."/>
            <person name="Foster-Nyarko E."/>
            <person name="Jarju S."/>
            <person name="Secka A."/>
            <person name="Antonio M."/>
            <person name="Oren A."/>
            <person name="Chaudhuri R.R."/>
            <person name="La Ragione R."/>
            <person name="Hildebrand F."/>
            <person name="Pallen M.J."/>
        </authorList>
    </citation>
    <scope>NUCLEOTIDE SEQUENCE</scope>
    <source>
        <strain evidence="10">ChiSxjej6B18-287</strain>
    </source>
</reference>
<keyword evidence="2" id="KW-0805">Transcription regulation</keyword>
<feature type="domain" description="Response regulatory" evidence="9">
    <location>
        <begin position="3"/>
        <end position="120"/>
    </location>
</feature>
<evidence type="ECO:0000256" key="7">
    <source>
        <dbReference type="SAM" id="MobiDB-lite"/>
    </source>
</evidence>
<dbReference type="PROSITE" id="PS50110">
    <property type="entry name" value="RESPONSE_REGULATORY"/>
    <property type="match status" value="1"/>
</dbReference>
<dbReference type="GO" id="GO:0043565">
    <property type="term" value="F:sequence-specific DNA binding"/>
    <property type="evidence" value="ECO:0007669"/>
    <property type="project" value="InterPro"/>
</dbReference>
<dbReference type="GO" id="GO:0000160">
    <property type="term" value="P:phosphorelay signal transduction system"/>
    <property type="evidence" value="ECO:0007669"/>
    <property type="project" value="InterPro"/>
</dbReference>
<dbReference type="CDD" id="cd17536">
    <property type="entry name" value="REC_YesN-like"/>
    <property type="match status" value="1"/>
</dbReference>
<dbReference type="Gene3D" id="1.10.10.60">
    <property type="entry name" value="Homeodomain-like"/>
    <property type="match status" value="2"/>
</dbReference>
<accession>A0A9D2SIL2</accession>
<dbReference type="GO" id="GO:0003700">
    <property type="term" value="F:DNA-binding transcription factor activity"/>
    <property type="evidence" value="ECO:0007669"/>
    <property type="project" value="InterPro"/>
</dbReference>
<dbReference type="Pfam" id="PF12833">
    <property type="entry name" value="HTH_18"/>
    <property type="match status" value="1"/>
</dbReference>
<dbReference type="SMART" id="SM00342">
    <property type="entry name" value="HTH_ARAC"/>
    <property type="match status" value="1"/>
</dbReference>
<keyword evidence="3" id="KW-0238">DNA-binding</keyword>
<dbReference type="Proteomes" id="UP000823893">
    <property type="component" value="Unassembled WGS sequence"/>
</dbReference>
<proteinExistence type="predicted"/>
<dbReference type="PROSITE" id="PS01124">
    <property type="entry name" value="HTH_ARAC_FAMILY_2"/>
    <property type="match status" value="1"/>
</dbReference>
<evidence type="ECO:0000313" key="10">
    <source>
        <dbReference type="EMBL" id="HJC09387.1"/>
    </source>
</evidence>
<dbReference type="PANTHER" id="PTHR43280">
    <property type="entry name" value="ARAC-FAMILY TRANSCRIPTIONAL REGULATOR"/>
    <property type="match status" value="1"/>
</dbReference>
<evidence type="ECO:0000256" key="5">
    <source>
        <dbReference type="ARBA" id="ARBA00024867"/>
    </source>
</evidence>
<dbReference type="AlphaFoldDB" id="A0A9D2SIL2"/>
<evidence type="ECO:0000256" key="2">
    <source>
        <dbReference type="ARBA" id="ARBA00023015"/>
    </source>
</evidence>
<evidence type="ECO:0000256" key="6">
    <source>
        <dbReference type="PROSITE-ProRule" id="PRU00169"/>
    </source>
</evidence>